<protein>
    <submittedName>
        <fullName evidence="2">Mobilisation protein (MobC)</fullName>
    </submittedName>
</protein>
<organism evidence="2 3">
    <name type="scientific">Actinomyces denticolens</name>
    <dbReference type="NCBI Taxonomy" id="52767"/>
    <lineage>
        <taxon>Bacteria</taxon>
        <taxon>Bacillati</taxon>
        <taxon>Actinomycetota</taxon>
        <taxon>Actinomycetes</taxon>
        <taxon>Actinomycetales</taxon>
        <taxon>Actinomycetaceae</taxon>
        <taxon>Actinomyces</taxon>
    </lineage>
</organism>
<proteinExistence type="predicted"/>
<dbReference type="EMBL" id="FQYL01000012">
    <property type="protein sequence ID" value="SHJ13511.1"/>
    <property type="molecule type" value="Genomic_DNA"/>
</dbReference>
<evidence type="ECO:0000313" key="3">
    <source>
        <dbReference type="Proteomes" id="UP000184390"/>
    </source>
</evidence>
<feature type="domain" description="Bacterial mobilisation" evidence="1">
    <location>
        <begin position="61"/>
        <end position="86"/>
    </location>
</feature>
<name>A0ABY1IGF6_9ACTO</name>
<accession>A0ABY1IGF6</accession>
<sequence>MYLTPGERQELALRSRVTGESMAKLLVDAALHPIGVPGGGPAADQGAARELQASLQDYRLQLVGIARNINQVARHANTVCEVPADFGAVVDRVGRVCDEIDELLAVAR</sequence>
<gene>
    <name evidence="2" type="ORF">SAMN05216246_11229</name>
</gene>
<dbReference type="Pfam" id="PF05713">
    <property type="entry name" value="MobC"/>
    <property type="match status" value="1"/>
</dbReference>
<evidence type="ECO:0000313" key="2">
    <source>
        <dbReference type="EMBL" id="SHJ13511.1"/>
    </source>
</evidence>
<dbReference type="Proteomes" id="UP000184390">
    <property type="component" value="Unassembled WGS sequence"/>
</dbReference>
<comment type="caution">
    <text evidence="2">The sequence shown here is derived from an EMBL/GenBank/DDBJ whole genome shotgun (WGS) entry which is preliminary data.</text>
</comment>
<keyword evidence="3" id="KW-1185">Reference proteome</keyword>
<evidence type="ECO:0000259" key="1">
    <source>
        <dbReference type="Pfam" id="PF05713"/>
    </source>
</evidence>
<reference evidence="2 3" key="1">
    <citation type="submission" date="2016-11" db="EMBL/GenBank/DDBJ databases">
        <authorList>
            <person name="Varghese N."/>
            <person name="Submissions S."/>
        </authorList>
    </citation>
    <scope>NUCLEOTIDE SEQUENCE [LARGE SCALE GENOMIC DNA]</scope>
    <source>
        <strain evidence="2 3">PA</strain>
    </source>
</reference>
<dbReference type="InterPro" id="IPR008687">
    <property type="entry name" value="MobC"/>
</dbReference>